<evidence type="ECO:0000313" key="2">
    <source>
        <dbReference type="Proteomes" id="UP000069241"/>
    </source>
</evidence>
<reference evidence="2" key="1">
    <citation type="submission" date="2016-02" db="EMBL/GenBank/DDBJ databases">
        <authorList>
            <person name="Holder M.E."/>
            <person name="Ajami N.J."/>
            <person name="Petrosino J.F."/>
        </authorList>
    </citation>
    <scope>NUCLEOTIDE SEQUENCE [LARGE SCALE GENOMIC DNA]</scope>
    <source>
        <strain evidence="2">CCUG 45958</strain>
    </source>
</reference>
<dbReference type="Proteomes" id="UP000069241">
    <property type="component" value="Chromosome"/>
</dbReference>
<dbReference type="AlphaFoldDB" id="A0A0X8JJS3"/>
<proteinExistence type="predicted"/>
<sequence>MAQTAALLESQCGFAPAPAAPYRFDAAAGKVVRARVEDSKIKLKAESRLMEDSTGKKSPERLAKESAAQAMDIFKKGLAQGRLLNWEALHIVCGMVGLLFHLDGKVALLSPDGQTWFRASQIMKDLGMKHLPGRIQKPYIPTTEKALDLFNRARERRK</sequence>
<organism evidence="1 2">
    <name type="scientific">Desulfovibrio fairfieldensis</name>
    <dbReference type="NCBI Taxonomy" id="44742"/>
    <lineage>
        <taxon>Bacteria</taxon>
        <taxon>Pseudomonadati</taxon>
        <taxon>Thermodesulfobacteriota</taxon>
        <taxon>Desulfovibrionia</taxon>
        <taxon>Desulfovibrionales</taxon>
        <taxon>Desulfovibrionaceae</taxon>
        <taxon>Desulfovibrio</taxon>
    </lineage>
</organism>
<accession>A0A0X8JJS3</accession>
<gene>
    <name evidence="1" type="ORF">AXF13_08125</name>
</gene>
<evidence type="ECO:0000313" key="1">
    <source>
        <dbReference type="EMBL" id="AMD90089.1"/>
    </source>
</evidence>
<protein>
    <submittedName>
        <fullName evidence="1">Uncharacterized protein</fullName>
    </submittedName>
</protein>
<keyword evidence="2" id="KW-1185">Reference proteome</keyword>
<dbReference type="EMBL" id="CP014229">
    <property type="protein sequence ID" value="AMD90089.1"/>
    <property type="molecule type" value="Genomic_DNA"/>
</dbReference>
<dbReference type="KEGG" id="dfi:AXF13_08125"/>
<name>A0A0X8JJS3_9BACT</name>